<proteinExistence type="predicted"/>
<evidence type="ECO:0000313" key="1">
    <source>
        <dbReference type="EMBL" id="SFN57568.1"/>
    </source>
</evidence>
<dbReference type="EMBL" id="FOVV01000001">
    <property type="protein sequence ID" value="SFN57568.1"/>
    <property type="molecule type" value="Genomic_DNA"/>
</dbReference>
<comment type="caution">
    <text evidence="1">The sequence shown here is derived from an EMBL/GenBank/DDBJ whole genome shotgun (WGS) entry which is preliminary data.</text>
</comment>
<protein>
    <submittedName>
        <fullName evidence="1">Uncharacterized protein</fullName>
    </submittedName>
</protein>
<gene>
    <name evidence="1" type="ORF">SAMN05444065_101268</name>
</gene>
<sequence length="59" mass="6613">MSIKPDKTYRFVKSGNLVRTAVANVYGGYSNWVVARIDSGKEMIVPGRAFIDPNHPDWS</sequence>
<reference evidence="1 2" key="1">
    <citation type="submission" date="2016-10" db="EMBL/GenBank/DDBJ databases">
        <authorList>
            <person name="Varghese N."/>
            <person name="Submissions S."/>
        </authorList>
    </citation>
    <scope>NUCLEOTIDE SEQUENCE [LARGE SCALE GENOMIC DNA]</scope>
    <source>
        <strain evidence="1 2">BS0292</strain>
    </source>
</reference>
<dbReference type="AlphaFoldDB" id="A0AB38BMS2"/>
<evidence type="ECO:0000313" key="2">
    <source>
        <dbReference type="Proteomes" id="UP000183083"/>
    </source>
</evidence>
<dbReference type="Proteomes" id="UP000183083">
    <property type="component" value="Unassembled WGS sequence"/>
</dbReference>
<accession>A0AB38BMS2</accession>
<organism evidence="1 2">
    <name type="scientific">Pseudomonas syringae</name>
    <dbReference type="NCBI Taxonomy" id="317"/>
    <lineage>
        <taxon>Bacteria</taxon>
        <taxon>Pseudomonadati</taxon>
        <taxon>Pseudomonadota</taxon>
        <taxon>Gammaproteobacteria</taxon>
        <taxon>Pseudomonadales</taxon>
        <taxon>Pseudomonadaceae</taxon>
        <taxon>Pseudomonas</taxon>
    </lineage>
</organism>
<name>A0AB38BMS2_PSESX</name>
<dbReference type="RefSeq" id="WP_074907291.1">
    <property type="nucleotide sequence ID" value="NZ_FOVV01000001.1"/>
</dbReference>